<evidence type="ECO:0000313" key="9">
    <source>
        <dbReference type="Proteomes" id="UP000241222"/>
    </source>
</evidence>
<evidence type="ECO:0000256" key="1">
    <source>
        <dbReference type="ARBA" id="ARBA00004651"/>
    </source>
</evidence>
<dbReference type="GO" id="GO:0005886">
    <property type="term" value="C:plasma membrane"/>
    <property type="evidence" value="ECO:0007669"/>
    <property type="project" value="UniProtKB-SubCell"/>
</dbReference>
<dbReference type="PANTHER" id="PTHR42775:SF1">
    <property type="entry name" value="PERMEASE RV2963-RELATED"/>
    <property type="match status" value="1"/>
</dbReference>
<accession>A0A2T3IZC2</accession>
<keyword evidence="9" id="KW-1185">Reference proteome</keyword>
<evidence type="ECO:0000256" key="5">
    <source>
        <dbReference type="ARBA" id="ARBA00022989"/>
    </source>
</evidence>
<feature type="transmembrane region" description="Helical" evidence="7">
    <location>
        <begin position="39"/>
        <end position="57"/>
    </location>
</feature>
<dbReference type="Pfam" id="PF03773">
    <property type="entry name" value="ArsP_1"/>
    <property type="match status" value="1"/>
</dbReference>
<feature type="transmembrane region" description="Helical" evidence="7">
    <location>
        <begin position="137"/>
        <end position="157"/>
    </location>
</feature>
<dbReference type="OrthoDB" id="9777774at2"/>
<organism evidence="8 9">
    <name type="scientific">Photobacterium lutimaris</name>
    <dbReference type="NCBI Taxonomy" id="388278"/>
    <lineage>
        <taxon>Bacteria</taxon>
        <taxon>Pseudomonadati</taxon>
        <taxon>Pseudomonadota</taxon>
        <taxon>Gammaproteobacteria</taxon>
        <taxon>Vibrionales</taxon>
        <taxon>Vibrionaceae</taxon>
        <taxon>Photobacterium</taxon>
    </lineage>
</organism>
<protein>
    <recommendedName>
        <fullName evidence="10">Permease</fullName>
    </recommendedName>
</protein>
<feature type="transmembrane region" description="Helical" evidence="7">
    <location>
        <begin position="282"/>
        <end position="304"/>
    </location>
</feature>
<gene>
    <name evidence="8" type="ORF">C9I99_11620</name>
</gene>
<comment type="similarity">
    <text evidence="2">Belongs to the UPF0718 family.</text>
</comment>
<name>A0A2T3IZC2_9GAMM</name>
<feature type="transmembrane region" description="Helical" evidence="7">
    <location>
        <begin position="316"/>
        <end position="337"/>
    </location>
</feature>
<reference evidence="8 9" key="1">
    <citation type="submission" date="2018-03" db="EMBL/GenBank/DDBJ databases">
        <title>Whole genome sequencing of Histamine producing bacteria.</title>
        <authorList>
            <person name="Butler K."/>
        </authorList>
    </citation>
    <scope>NUCLEOTIDE SEQUENCE [LARGE SCALE GENOMIC DNA]</scope>
    <source>
        <strain evidence="8 9">JCM 13586</strain>
    </source>
</reference>
<comment type="caution">
    <text evidence="8">The sequence shown here is derived from an EMBL/GenBank/DDBJ whole genome shotgun (WGS) entry which is preliminary data.</text>
</comment>
<evidence type="ECO:0000256" key="6">
    <source>
        <dbReference type="ARBA" id="ARBA00023136"/>
    </source>
</evidence>
<proteinExistence type="inferred from homology"/>
<feature type="transmembrane region" description="Helical" evidence="7">
    <location>
        <begin position="77"/>
        <end position="99"/>
    </location>
</feature>
<dbReference type="EMBL" id="PYMH01000004">
    <property type="protein sequence ID" value="PSU34003.1"/>
    <property type="molecule type" value="Genomic_DNA"/>
</dbReference>
<feature type="transmembrane region" description="Helical" evidence="7">
    <location>
        <begin position="223"/>
        <end position="241"/>
    </location>
</feature>
<feature type="transmembrane region" description="Helical" evidence="7">
    <location>
        <begin position="111"/>
        <end position="131"/>
    </location>
</feature>
<dbReference type="RefSeq" id="WP_107349049.1">
    <property type="nucleotide sequence ID" value="NZ_PYMH01000004.1"/>
</dbReference>
<comment type="subcellular location">
    <subcellularLocation>
        <location evidence="1">Cell membrane</location>
        <topology evidence="1">Multi-pass membrane protein</topology>
    </subcellularLocation>
</comment>
<evidence type="ECO:0000256" key="7">
    <source>
        <dbReference type="SAM" id="Phobius"/>
    </source>
</evidence>
<evidence type="ECO:0000256" key="2">
    <source>
        <dbReference type="ARBA" id="ARBA00006386"/>
    </source>
</evidence>
<evidence type="ECO:0000313" key="8">
    <source>
        <dbReference type="EMBL" id="PSU34003.1"/>
    </source>
</evidence>
<keyword evidence="3" id="KW-1003">Cell membrane</keyword>
<keyword evidence="6 7" id="KW-0472">Membrane</keyword>
<feature type="transmembrane region" description="Helical" evidence="7">
    <location>
        <begin position="253"/>
        <end position="270"/>
    </location>
</feature>
<dbReference type="InterPro" id="IPR053166">
    <property type="entry name" value="UPF0718_permease"/>
</dbReference>
<keyword evidence="4 7" id="KW-0812">Transmembrane</keyword>
<evidence type="ECO:0008006" key="10">
    <source>
        <dbReference type="Google" id="ProtNLM"/>
    </source>
</evidence>
<evidence type="ECO:0000256" key="3">
    <source>
        <dbReference type="ARBA" id="ARBA00022475"/>
    </source>
</evidence>
<dbReference type="Proteomes" id="UP000241222">
    <property type="component" value="Unassembled WGS sequence"/>
</dbReference>
<dbReference type="PANTHER" id="PTHR42775">
    <property type="entry name" value="PERMEASE RV2963-RELATED"/>
    <property type="match status" value="1"/>
</dbReference>
<keyword evidence="5 7" id="KW-1133">Transmembrane helix</keyword>
<dbReference type="AlphaFoldDB" id="A0A2T3IZC2"/>
<evidence type="ECO:0000256" key="4">
    <source>
        <dbReference type="ARBA" id="ARBA00022692"/>
    </source>
</evidence>
<dbReference type="InterPro" id="IPR005524">
    <property type="entry name" value="DUF318"/>
</dbReference>
<sequence>MFHVFTDIASWVVYSVLGLSPETQLAGALHFFIDDTLKIFALLLVMIYGIALIRASLNVERVRDYLAGKHRALGYSLGSLFGAITPFCSCSSIPVFLGFTSAGIPLGITMAFLITSPLINEVAVLLLVSLLGWKFTLLYIALGISVGILGGIFLDAIKAERWLQPFAANALIQGKKQQGKAIQGKVQVKQDDNPIPQATAASLSLAERHTFAKAEVATIFGRVWKWVIIGVGLGAALHGFVPEGWIASYLGAGQWWSVPAAVLLGIPLYSNATGVIPVMEGLITNGLPIGTALAFCMSTVAASFPEFILLKQVMQWRLLATLFAVLLVAFTLVGWVLNATFPVM</sequence>